<proteinExistence type="predicted"/>
<organism evidence="1 2">
    <name type="scientific">Acer saccharum</name>
    <name type="common">Sugar maple</name>
    <dbReference type="NCBI Taxonomy" id="4024"/>
    <lineage>
        <taxon>Eukaryota</taxon>
        <taxon>Viridiplantae</taxon>
        <taxon>Streptophyta</taxon>
        <taxon>Embryophyta</taxon>
        <taxon>Tracheophyta</taxon>
        <taxon>Spermatophyta</taxon>
        <taxon>Magnoliopsida</taxon>
        <taxon>eudicotyledons</taxon>
        <taxon>Gunneridae</taxon>
        <taxon>Pentapetalae</taxon>
        <taxon>rosids</taxon>
        <taxon>malvids</taxon>
        <taxon>Sapindales</taxon>
        <taxon>Sapindaceae</taxon>
        <taxon>Hippocastanoideae</taxon>
        <taxon>Acereae</taxon>
        <taxon>Acer</taxon>
    </lineage>
</organism>
<reference evidence="1" key="2">
    <citation type="submission" date="2023-06" db="EMBL/GenBank/DDBJ databases">
        <authorList>
            <person name="Swenson N.G."/>
            <person name="Wegrzyn J.L."/>
            <person name="Mcevoy S.L."/>
        </authorList>
    </citation>
    <scope>NUCLEOTIDE SEQUENCE</scope>
    <source>
        <strain evidence="1">NS2018</strain>
        <tissue evidence="1">Leaf</tissue>
    </source>
</reference>
<accession>A0AA39SM38</accession>
<name>A0AA39SM38_ACESA</name>
<evidence type="ECO:0000313" key="1">
    <source>
        <dbReference type="EMBL" id="KAK0596797.1"/>
    </source>
</evidence>
<comment type="caution">
    <text evidence="1">The sequence shown here is derived from an EMBL/GenBank/DDBJ whole genome shotgun (WGS) entry which is preliminary data.</text>
</comment>
<dbReference type="EMBL" id="JAUESC010000004">
    <property type="protein sequence ID" value="KAK0596797.1"/>
    <property type="molecule type" value="Genomic_DNA"/>
</dbReference>
<evidence type="ECO:0008006" key="3">
    <source>
        <dbReference type="Google" id="ProtNLM"/>
    </source>
</evidence>
<sequence length="186" mass="21281">MKYLKPVNFYLEFFKDILIKKDYSKPGRLLGLDVSDKYVSLAVSDWKNLTAVPLRALDRQENNLSPMAADLFQSLVRLASHETPCQNSLQDSRALAADPRFLHKSTHQLNQIEPHLIRLNKPAPHQFRSPLSHHTAVEQHLIWVSRSYPNLTCPSPLNQLPVCQSRTSNSSHTCHHQSSYAYTVQK</sequence>
<protein>
    <recommendedName>
        <fullName evidence="3">YqgF/RNase H-like domain-containing protein</fullName>
    </recommendedName>
</protein>
<dbReference type="AlphaFoldDB" id="A0AA39SM38"/>
<reference evidence="1" key="1">
    <citation type="journal article" date="2022" name="Plant J.">
        <title>Strategies of tolerance reflected in two North American maple genomes.</title>
        <authorList>
            <person name="McEvoy S.L."/>
            <person name="Sezen U.U."/>
            <person name="Trouern-Trend A."/>
            <person name="McMahon S.M."/>
            <person name="Schaberg P.G."/>
            <person name="Yang J."/>
            <person name="Wegrzyn J.L."/>
            <person name="Swenson N.G."/>
        </authorList>
    </citation>
    <scope>NUCLEOTIDE SEQUENCE</scope>
    <source>
        <strain evidence="1">NS2018</strain>
    </source>
</reference>
<dbReference type="Proteomes" id="UP001168877">
    <property type="component" value="Unassembled WGS sequence"/>
</dbReference>
<keyword evidence="2" id="KW-1185">Reference proteome</keyword>
<gene>
    <name evidence="1" type="ORF">LWI29_019173</name>
</gene>
<evidence type="ECO:0000313" key="2">
    <source>
        <dbReference type="Proteomes" id="UP001168877"/>
    </source>
</evidence>